<organism evidence="1 2">
    <name type="scientific">Flexibacter flexilis DSM 6793</name>
    <dbReference type="NCBI Taxonomy" id="927664"/>
    <lineage>
        <taxon>Bacteria</taxon>
        <taxon>Pseudomonadati</taxon>
        <taxon>Bacteroidota</taxon>
        <taxon>Cytophagia</taxon>
        <taxon>Cytophagales</taxon>
        <taxon>Flexibacteraceae</taxon>
        <taxon>Flexibacter</taxon>
    </lineage>
</organism>
<accession>A0A1I1M816</accession>
<keyword evidence="2" id="KW-1185">Reference proteome</keyword>
<evidence type="ECO:0000313" key="2">
    <source>
        <dbReference type="Proteomes" id="UP000199514"/>
    </source>
</evidence>
<dbReference type="RefSeq" id="WP_091515071.1">
    <property type="nucleotide sequence ID" value="NZ_FOLE01000010.1"/>
</dbReference>
<dbReference type="STRING" id="927664.SAMN05421780_11072"/>
<evidence type="ECO:0000313" key="1">
    <source>
        <dbReference type="EMBL" id="SFC81549.1"/>
    </source>
</evidence>
<dbReference type="EMBL" id="FOLE01000010">
    <property type="protein sequence ID" value="SFC81549.1"/>
    <property type="molecule type" value="Genomic_DNA"/>
</dbReference>
<proteinExistence type="predicted"/>
<reference evidence="1 2" key="1">
    <citation type="submission" date="2016-10" db="EMBL/GenBank/DDBJ databases">
        <authorList>
            <person name="de Groot N.N."/>
        </authorList>
    </citation>
    <scope>NUCLEOTIDE SEQUENCE [LARGE SCALE GENOMIC DNA]</scope>
    <source>
        <strain evidence="1 2">DSM 6793</strain>
    </source>
</reference>
<dbReference type="Proteomes" id="UP000199514">
    <property type="component" value="Unassembled WGS sequence"/>
</dbReference>
<dbReference type="AlphaFoldDB" id="A0A1I1M816"/>
<name>A0A1I1M816_9BACT</name>
<gene>
    <name evidence="1" type="ORF">SAMN05421780_11072</name>
</gene>
<protein>
    <submittedName>
        <fullName evidence="1">Uncharacterized protein</fullName>
    </submittedName>
</protein>
<sequence>MAKKTTAPPLNTDIFGLNQLIELAIRECDPRITIMFTDIKFTVRKDTFDLDITVFYDEQYNNCSERVLDKKQICQTDIDSIAFEIASWYQEKNGLLPYKKEKVDAQSPINLNI</sequence>